<dbReference type="InterPro" id="IPR051811">
    <property type="entry name" value="Cytochrome_c550/c551-like"/>
</dbReference>
<dbReference type="GO" id="GO:0020037">
    <property type="term" value="F:heme binding"/>
    <property type="evidence" value="ECO:0007669"/>
    <property type="project" value="InterPro"/>
</dbReference>
<dbReference type="InterPro" id="IPR002324">
    <property type="entry name" value="Cyt_c_ID"/>
</dbReference>
<evidence type="ECO:0000256" key="2">
    <source>
        <dbReference type="ARBA" id="ARBA00022617"/>
    </source>
</evidence>
<feature type="binding site" description="covalent" evidence="6">
    <location>
        <position position="289"/>
    </location>
    <ligand>
        <name>heme c</name>
        <dbReference type="ChEBI" id="CHEBI:61717"/>
    </ligand>
</feature>
<keyword evidence="3 6" id="KW-0479">Metal-binding</keyword>
<keyword evidence="4" id="KW-0249">Electron transport</keyword>
<dbReference type="InterPro" id="IPR009056">
    <property type="entry name" value="Cyt_c-like_dom"/>
</dbReference>
<evidence type="ECO:0000313" key="9">
    <source>
        <dbReference type="EMBL" id="MQA38532.1"/>
    </source>
</evidence>
<dbReference type="EMBL" id="WHUG01000003">
    <property type="protein sequence ID" value="MQA38532.1"/>
    <property type="molecule type" value="Genomic_DNA"/>
</dbReference>
<keyword evidence="10" id="KW-1185">Reference proteome</keyword>
<evidence type="ECO:0000256" key="7">
    <source>
        <dbReference type="SAM" id="SignalP"/>
    </source>
</evidence>
<gene>
    <name evidence="9" type="ORF">GEV02_10255</name>
</gene>
<sequence>MKKSILAAAALLGACLLVQAADAPWQAIGRPATPAEIKAWDIDVRADFQGLPKGRGSVAQGEQIWENRCAGCHGSFGESNEVFTPIVGGTTDADIKSGHVAALSNGSVPQRTTLMKVARLSTLWDYINRAMPWDAPKSLSADEVYAVTAHILNLGGVVPSDFVLSNDNIADVQKRLPNRDGLVRQPGLWDIKGKPDVLNTACMTNCPTEAKQTSSLPDFARNAHGNLAEQNRPLGGVRGTDTTRPARAVLAPAAAVAAAAVAPTVVPAKAAAGSDVQQLLSKNGCLGCHGVTNKIIGPALRDVAAKYQGRADRAAYLQTKIRSGGAGAWGAMPMPPQSQLKEADMQAIVQWLASGAQ</sequence>
<evidence type="ECO:0000256" key="1">
    <source>
        <dbReference type="ARBA" id="ARBA00022448"/>
    </source>
</evidence>
<comment type="PTM">
    <text evidence="6">Binds 1 heme c group covalently per subunit.</text>
</comment>
<reference evidence="9 10" key="1">
    <citation type="submission" date="2019-10" db="EMBL/GenBank/DDBJ databases">
        <title>Two novel species isolated from a subtropical stream in China.</title>
        <authorList>
            <person name="Lu H."/>
        </authorList>
    </citation>
    <scope>NUCLEOTIDE SEQUENCE [LARGE SCALE GENOMIC DNA]</scope>
    <source>
        <strain evidence="9 10">FT29W</strain>
    </source>
</reference>
<evidence type="ECO:0000313" key="10">
    <source>
        <dbReference type="Proteomes" id="UP000440498"/>
    </source>
</evidence>
<feature type="signal peptide" evidence="7">
    <location>
        <begin position="1"/>
        <end position="20"/>
    </location>
</feature>
<keyword evidence="2 6" id="KW-0349">Heme</keyword>
<dbReference type="PROSITE" id="PS51007">
    <property type="entry name" value="CYTC"/>
    <property type="match status" value="2"/>
</dbReference>
<dbReference type="Gene3D" id="1.10.760.10">
    <property type="entry name" value="Cytochrome c-like domain"/>
    <property type="match status" value="2"/>
</dbReference>
<feature type="domain" description="Cytochrome c" evidence="8">
    <location>
        <begin position="268"/>
        <end position="356"/>
    </location>
</feature>
<dbReference type="InterPro" id="IPR036909">
    <property type="entry name" value="Cyt_c-like_dom_sf"/>
</dbReference>
<keyword evidence="5 6" id="KW-0408">Iron</keyword>
<keyword evidence="1" id="KW-0813">Transport</keyword>
<feature type="chain" id="PRO_5025604649" evidence="7">
    <location>
        <begin position="21"/>
        <end position="357"/>
    </location>
</feature>
<name>A0A6A7N0I0_9BURK</name>
<comment type="caution">
    <text evidence="9">The sequence shown here is derived from an EMBL/GenBank/DDBJ whole genome shotgun (WGS) entry which is preliminary data.</text>
</comment>
<dbReference type="PROSITE" id="PS51257">
    <property type="entry name" value="PROKAR_LIPOPROTEIN"/>
    <property type="match status" value="1"/>
</dbReference>
<accession>A0A6A7N0I0</accession>
<dbReference type="GO" id="GO:0009055">
    <property type="term" value="F:electron transfer activity"/>
    <property type="evidence" value="ECO:0007669"/>
    <property type="project" value="InterPro"/>
</dbReference>
<dbReference type="AlphaFoldDB" id="A0A6A7N0I0"/>
<dbReference type="PANTHER" id="PTHR37823:SF4">
    <property type="entry name" value="MENAQUINOL-CYTOCHROME C REDUCTASE CYTOCHROME B_C SUBUNIT"/>
    <property type="match status" value="1"/>
</dbReference>
<evidence type="ECO:0000256" key="6">
    <source>
        <dbReference type="PIRSR" id="PIRSR602324-1"/>
    </source>
</evidence>
<proteinExistence type="predicted"/>
<dbReference type="PRINTS" id="PR00606">
    <property type="entry name" value="CYTCHROMECID"/>
</dbReference>
<evidence type="ECO:0000256" key="3">
    <source>
        <dbReference type="ARBA" id="ARBA00022723"/>
    </source>
</evidence>
<evidence type="ECO:0000259" key="8">
    <source>
        <dbReference type="PROSITE" id="PS51007"/>
    </source>
</evidence>
<keyword evidence="7" id="KW-0732">Signal</keyword>
<feature type="binding site" description="covalent" evidence="6">
    <location>
        <position position="285"/>
    </location>
    <ligand>
        <name>heme c</name>
        <dbReference type="ChEBI" id="CHEBI:61717"/>
    </ligand>
</feature>
<dbReference type="Pfam" id="PF00034">
    <property type="entry name" value="Cytochrom_C"/>
    <property type="match status" value="1"/>
</dbReference>
<feature type="binding site" description="covalent" evidence="6">
    <location>
        <position position="334"/>
    </location>
    <ligand>
        <name>heme c</name>
        <dbReference type="ChEBI" id="CHEBI:61717"/>
    </ligand>
</feature>
<dbReference type="Pfam" id="PF13442">
    <property type="entry name" value="Cytochrome_CBB3"/>
    <property type="match status" value="1"/>
</dbReference>
<feature type="domain" description="Cytochrome c" evidence="8">
    <location>
        <begin position="56"/>
        <end position="155"/>
    </location>
</feature>
<organism evidence="9 10">
    <name type="scientific">Rugamonas aquatica</name>
    <dbReference type="NCBI Taxonomy" id="2743357"/>
    <lineage>
        <taxon>Bacteria</taxon>
        <taxon>Pseudomonadati</taxon>
        <taxon>Pseudomonadota</taxon>
        <taxon>Betaproteobacteria</taxon>
        <taxon>Burkholderiales</taxon>
        <taxon>Oxalobacteraceae</taxon>
        <taxon>Telluria group</taxon>
        <taxon>Rugamonas</taxon>
    </lineage>
</organism>
<protein>
    <submittedName>
        <fullName evidence="9">C-type cytochrome</fullName>
    </submittedName>
</protein>
<dbReference type="Proteomes" id="UP000440498">
    <property type="component" value="Unassembled WGS sequence"/>
</dbReference>
<evidence type="ECO:0000256" key="4">
    <source>
        <dbReference type="ARBA" id="ARBA00022982"/>
    </source>
</evidence>
<dbReference type="SUPFAM" id="SSF46626">
    <property type="entry name" value="Cytochrome c"/>
    <property type="match status" value="2"/>
</dbReference>
<dbReference type="PANTHER" id="PTHR37823">
    <property type="entry name" value="CYTOCHROME C-553-LIKE"/>
    <property type="match status" value="1"/>
</dbReference>
<evidence type="ECO:0000256" key="5">
    <source>
        <dbReference type="ARBA" id="ARBA00023004"/>
    </source>
</evidence>
<dbReference type="GO" id="GO:0005506">
    <property type="term" value="F:iron ion binding"/>
    <property type="evidence" value="ECO:0007669"/>
    <property type="project" value="InterPro"/>
</dbReference>
<dbReference type="RefSeq" id="WP_152837887.1">
    <property type="nucleotide sequence ID" value="NZ_WHUG01000003.1"/>
</dbReference>